<gene>
    <name evidence="1" type="ORF">LCGC14_1077870</name>
</gene>
<proteinExistence type="predicted"/>
<accession>A0A0F9ML00</accession>
<name>A0A0F9ML00_9ZZZZ</name>
<reference evidence="1" key="1">
    <citation type="journal article" date="2015" name="Nature">
        <title>Complex archaea that bridge the gap between prokaryotes and eukaryotes.</title>
        <authorList>
            <person name="Spang A."/>
            <person name="Saw J.H."/>
            <person name="Jorgensen S.L."/>
            <person name="Zaremba-Niedzwiedzka K."/>
            <person name="Martijn J."/>
            <person name="Lind A.E."/>
            <person name="van Eijk R."/>
            <person name="Schleper C."/>
            <person name="Guy L."/>
            <person name="Ettema T.J."/>
        </authorList>
    </citation>
    <scope>NUCLEOTIDE SEQUENCE</scope>
</reference>
<dbReference type="EMBL" id="LAZR01004698">
    <property type="protein sequence ID" value="KKN06379.1"/>
    <property type="molecule type" value="Genomic_DNA"/>
</dbReference>
<sequence length="57" mass="6952">MMKKVYERINLLENSIRVLESILNKFGPRTNSLPIRHLQNQIDVYKRELQIRREYPP</sequence>
<dbReference type="AlphaFoldDB" id="A0A0F9ML00"/>
<protein>
    <submittedName>
        <fullName evidence="1">Uncharacterized protein</fullName>
    </submittedName>
</protein>
<organism evidence="1">
    <name type="scientific">marine sediment metagenome</name>
    <dbReference type="NCBI Taxonomy" id="412755"/>
    <lineage>
        <taxon>unclassified sequences</taxon>
        <taxon>metagenomes</taxon>
        <taxon>ecological metagenomes</taxon>
    </lineage>
</organism>
<evidence type="ECO:0000313" key="1">
    <source>
        <dbReference type="EMBL" id="KKN06379.1"/>
    </source>
</evidence>
<comment type="caution">
    <text evidence="1">The sequence shown here is derived from an EMBL/GenBank/DDBJ whole genome shotgun (WGS) entry which is preliminary data.</text>
</comment>